<evidence type="ECO:0000313" key="1">
    <source>
        <dbReference type="EMBL" id="EEP60261.1"/>
    </source>
</evidence>
<evidence type="ECO:0000313" key="2">
    <source>
        <dbReference type="Proteomes" id="UP000005540"/>
    </source>
</evidence>
<accession>C4FKY6</accession>
<reference evidence="1 2" key="1">
    <citation type="submission" date="2009-04" db="EMBL/GenBank/DDBJ databases">
        <authorList>
            <person name="Reysenbach A.-L."/>
            <person name="Heidelberg J.F."/>
            <person name="Nelson W.C."/>
        </authorList>
    </citation>
    <scope>NUCLEOTIDE SEQUENCE [LARGE SCALE GENOMIC DNA]</scope>
    <source>
        <strain evidence="1 2">SS-5</strain>
    </source>
</reference>
<sequence length="45" mass="5474">MSYKELWTKIFINLPYLKAKLRITFTMSFLQTLDEKLAVFVKFKK</sequence>
<gene>
    <name evidence="1" type="ORF">SULYE_1239</name>
</gene>
<dbReference type="EMBL" id="ABZS01000124">
    <property type="protein sequence ID" value="EEP60261.1"/>
    <property type="molecule type" value="Genomic_DNA"/>
</dbReference>
<proteinExistence type="predicted"/>
<organism evidence="1 2">
    <name type="scientific">Sulfurihydrogenibium yellowstonense SS-5</name>
    <dbReference type="NCBI Taxonomy" id="432331"/>
    <lineage>
        <taxon>Bacteria</taxon>
        <taxon>Pseudomonadati</taxon>
        <taxon>Aquificota</taxon>
        <taxon>Aquificia</taxon>
        <taxon>Aquificales</taxon>
        <taxon>Hydrogenothermaceae</taxon>
        <taxon>Sulfurihydrogenibium</taxon>
    </lineage>
</organism>
<dbReference type="AlphaFoldDB" id="C4FKY6"/>
<dbReference type="Proteomes" id="UP000005540">
    <property type="component" value="Unassembled WGS sequence"/>
</dbReference>
<protein>
    <submittedName>
        <fullName evidence="1">Uncharacterized protein</fullName>
    </submittedName>
</protein>
<comment type="caution">
    <text evidence="1">The sequence shown here is derived from an EMBL/GenBank/DDBJ whole genome shotgun (WGS) entry which is preliminary data.</text>
</comment>
<keyword evidence="2" id="KW-1185">Reference proteome</keyword>
<name>C4FKY6_9AQUI</name>